<dbReference type="SUPFAM" id="SSF50621">
    <property type="entry name" value="Alanine racemase C-terminal domain-like"/>
    <property type="match status" value="3"/>
</dbReference>
<dbReference type="PRINTS" id="PR01179">
    <property type="entry name" value="ODADCRBXLASE"/>
</dbReference>
<dbReference type="InterPro" id="IPR009006">
    <property type="entry name" value="Ala_racemase/Decarboxylase_C"/>
</dbReference>
<dbReference type="Proteomes" id="UP000075840">
    <property type="component" value="Unassembled WGS sequence"/>
</dbReference>
<keyword evidence="5" id="KW-0456">Lyase</keyword>
<feature type="active site" description="Proton donor" evidence="11">
    <location>
        <position position="348"/>
    </location>
</feature>
<evidence type="ECO:0000256" key="11">
    <source>
        <dbReference type="PIRSR" id="PIRSR600183-50"/>
    </source>
</evidence>
<comment type="pathway">
    <text evidence="6">Amine and polyamine biosynthesis; putrescine biosynthesis via L-ornithine pathway; putrescine from L-ornithine: step 1/1.</text>
</comment>
<dbReference type="VEuPathDB" id="VectorBase:AARA21_010080"/>
<keyword evidence="4" id="KW-0620">Polyamine biosynthesis</keyword>
<proteinExistence type="inferred from homology"/>
<feature type="modified residue" description="N6-(pyridoxal phosphate)lysine" evidence="11">
    <location>
        <position position="65"/>
    </location>
</feature>
<dbReference type="InterPro" id="IPR022644">
    <property type="entry name" value="De-COase2_N"/>
</dbReference>
<protein>
    <recommendedName>
        <fullName evidence="7">ornithine decarboxylase</fullName>
        <ecNumber evidence="7">4.1.1.17</ecNumber>
    </recommendedName>
</protein>
<dbReference type="EnsemblMetazoa" id="AARA000610-RA">
    <property type="protein sequence ID" value="AARA000610-PA"/>
    <property type="gene ID" value="AARA000610"/>
</dbReference>
<comment type="cofactor">
    <cofactor evidence="1 11">
        <name>pyridoxal 5'-phosphate</name>
        <dbReference type="ChEBI" id="CHEBI:597326"/>
    </cofactor>
</comment>
<dbReference type="VEuPathDB" id="VectorBase:AARA000610"/>
<dbReference type="VEuPathDB" id="VectorBase:AARA21_011076"/>
<evidence type="ECO:0000259" key="13">
    <source>
        <dbReference type="Pfam" id="PF00278"/>
    </source>
</evidence>
<accession>A0A182HHA7</accession>
<keyword evidence="3 11" id="KW-0663">Pyridoxal phosphate</keyword>
<dbReference type="VEuPathDB" id="VectorBase:AARA21_010449"/>
<comment type="similarity">
    <text evidence="2 12">Belongs to the Orn/Lys/Arg decarboxylase class-II family.</text>
</comment>
<feature type="domain" description="Orn/DAP/Arg decarboxylase 2 N-terminal" evidence="14">
    <location>
        <begin position="740"/>
        <end position="972"/>
    </location>
</feature>
<comment type="function">
    <text evidence="8">Catalyzes the first and rate-limiting step of polyamine biosynthesis that converts ornithine into putrescine, which is the precursor for the polyamines, spermidine and spermine. Polyamines are essential for cell proliferation and are implicated in cellular processes, ranging from DNA replication to apoptosis.</text>
</comment>
<evidence type="ECO:0000256" key="8">
    <source>
        <dbReference type="ARBA" id="ARBA00037173"/>
    </source>
</evidence>
<dbReference type="InterPro" id="IPR022657">
    <property type="entry name" value="De-COase2_CS"/>
</dbReference>
<reference evidence="15" key="1">
    <citation type="submission" date="2022-08" db="UniProtKB">
        <authorList>
            <consortium name="EnsemblMetazoa"/>
        </authorList>
    </citation>
    <scope>IDENTIFICATION</scope>
    <source>
        <strain evidence="15">Dongola</strain>
    </source>
</reference>
<dbReference type="InterPro" id="IPR022643">
    <property type="entry name" value="De-COase2_C"/>
</dbReference>
<evidence type="ECO:0000256" key="7">
    <source>
        <dbReference type="ARBA" id="ARBA00034138"/>
    </source>
</evidence>
<dbReference type="FunFam" id="3.20.20.10:FF:000005">
    <property type="entry name" value="Ornithine decarboxylase"/>
    <property type="match status" value="2"/>
</dbReference>
<comment type="subunit">
    <text evidence="9">Homodimer. Only the dimer is catalytically active, as the active sites are constructed of residues from both monomers.</text>
</comment>
<dbReference type="InterPro" id="IPR022653">
    <property type="entry name" value="De-COase2_pyr-phos_BS"/>
</dbReference>
<dbReference type="PANTHER" id="PTHR11482:SF6">
    <property type="entry name" value="ORNITHINE DECARBOXYLASE 1-RELATED"/>
    <property type="match status" value="1"/>
</dbReference>
<dbReference type="PRINTS" id="PR01182">
    <property type="entry name" value="ORNDCRBXLASE"/>
</dbReference>
<evidence type="ECO:0000313" key="15">
    <source>
        <dbReference type="EnsemblMetazoa" id="AARA000610-PA"/>
    </source>
</evidence>
<comment type="catalytic activity">
    <reaction evidence="10">
        <text>L-ornithine + H(+) = putrescine + CO2</text>
        <dbReference type="Rhea" id="RHEA:22964"/>
        <dbReference type="ChEBI" id="CHEBI:15378"/>
        <dbReference type="ChEBI" id="CHEBI:16526"/>
        <dbReference type="ChEBI" id="CHEBI:46911"/>
        <dbReference type="ChEBI" id="CHEBI:326268"/>
        <dbReference type="EC" id="4.1.1.17"/>
    </reaction>
</comment>
<dbReference type="SUPFAM" id="SSF51419">
    <property type="entry name" value="PLP-binding barrel"/>
    <property type="match status" value="3"/>
</dbReference>
<dbReference type="PANTHER" id="PTHR11482">
    <property type="entry name" value="ARGININE/DIAMINOPIMELATE/ORNITHINE DECARBOXYLASE"/>
    <property type="match status" value="1"/>
</dbReference>
<dbReference type="PROSITE" id="PS00878">
    <property type="entry name" value="ODR_DC_2_1"/>
    <property type="match status" value="3"/>
</dbReference>
<evidence type="ECO:0000256" key="10">
    <source>
        <dbReference type="ARBA" id="ARBA00049127"/>
    </source>
</evidence>
<evidence type="ECO:0000313" key="16">
    <source>
        <dbReference type="Proteomes" id="UP000075840"/>
    </source>
</evidence>
<dbReference type="CDD" id="cd00622">
    <property type="entry name" value="PLPDE_III_ODC"/>
    <property type="match status" value="2"/>
</dbReference>
<dbReference type="Pfam" id="PF02784">
    <property type="entry name" value="Orn_Arg_deC_N"/>
    <property type="match status" value="3"/>
</dbReference>
<name>A0A182HHA7_ANOAR</name>
<evidence type="ECO:0000259" key="14">
    <source>
        <dbReference type="Pfam" id="PF02784"/>
    </source>
</evidence>
<dbReference type="Pfam" id="PF00278">
    <property type="entry name" value="Orn_DAP_Arg_deC"/>
    <property type="match status" value="1"/>
</dbReference>
<sequence>MSVLECPSDLTLISDDMSIGDVIRDVVRMGPHEEPLHVLDLDDVVRKHYGWCAQMPRVKPYYAVKCNDDPRILQTLMTLGTGFDCASKGEMERMLGYGVKPESIIFAQPAKSIPSLLYARSKQVSVMTFDGAVELEKIHQYYPEARLVLRMRHDSLKVRCSLGKKFGCDPIAEAPELLRYAATLRMNVIGISFHVGSDCDEHEVYYEAVKIAKGLFEYAKTIGYEFSLLDIGGGFPGDNDKPIDRYAQAVNVAIDQFFPAESDIRIIAEPGRYYVSSAVTLVSYVDSKRVMKEKQPDGTEKTRMYYYLNDGIFGTFYCTAHEAQPAIPIVERKTGAKDFPTSVWGPTCDVMDLILPDVMLPELDVGDSVVFENCGAYGQVLACRFNGFPLPKVIAYLREGTWKILQDLTAASSAISARSLDSSDGKLLVTHESSYTPIVEAPTTNITSLPELTLLADEASIGDVIQDVVRIGPHEEPLHVLDLDDVVRKHYGWCAQMPRVKPYYAVKCNDDPRILQTLMTLGTGFDSKGLFEYAKTIGYEFSLLDIGGGFPGDNDKPIDRYAQAVNVAIDQFFPAESDIRIIAEPGRYYVSSAVTLVSFVDSKRVMKEKQPDGTEKTRMYYYLNDGIFGTFYCTALEGQQVVPIVRSKLTKQYDTTLWGPTCHVVDKIAEARLPELDVGDSVVFENVGAYGMVLANQFNGFPLPKVRAYLREGTCSVDELIRLIAKRVTTVGEPLNVLNLDDIVAKHRNWQAKLPTVAPFYAVKCNSHPTILRLLAALGCGFDCASRAELDSVLGLGVTPDRIVYAHPNKSIGSIAHAKKLGVKRMTFDGSDELEKLARHYPEAELILRVRHDAAAAQLSLGRKFGCDQVRDARPLLARARELGLSVIGVSFHVGSGSMDAECFYGGIRKAIEIFRVGSTLGMKMELLDVGGGYPGANGALFDRCAYYINKALKELVPTPVTVIAEPGKYYVESAVTALVNVVSKSYEKDVDGAVVRVRYYVDDGLYDTFDWCDDQGSGPLLQEDKRGAPCVRSVIYGRTMCEHDVIREEISLPEHEIGDCLVFPNRGAYAKLLGRGHNGFRPTGTKVCLTRATLNYMCAEAVKAVRG</sequence>
<evidence type="ECO:0000256" key="4">
    <source>
        <dbReference type="ARBA" id="ARBA00023115"/>
    </source>
</evidence>
<evidence type="ECO:0000256" key="2">
    <source>
        <dbReference type="ARBA" id="ARBA00008872"/>
    </source>
</evidence>
<feature type="domain" description="Orn/DAP/Arg decarboxylase 2 N-terminal" evidence="14">
    <location>
        <begin position="41"/>
        <end position="276"/>
    </location>
</feature>
<dbReference type="VEuPathDB" id="VectorBase:AARA21_009389"/>
<dbReference type="Gene3D" id="2.40.37.10">
    <property type="entry name" value="Lyase, Ornithine Decarboxylase, Chain A, domain 1"/>
    <property type="match status" value="3"/>
</dbReference>
<dbReference type="InterPro" id="IPR029066">
    <property type="entry name" value="PLP-binding_barrel"/>
</dbReference>
<dbReference type="EC" id="4.1.1.17" evidence="7"/>
<feature type="domain" description="Orn/DAP/Arg decarboxylase 2 N-terminal" evidence="14">
    <location>
        <begin position="483"/>
        <end position="527"/>
    </location>
</feature>
<evidence type="ECO:0000256" key="6">
    <source>
        <dbReference type="ARBA" id="ARBA00034115"/>
    </source>
</evidence>
<dbReference type="InterPro" id="IPR000183">
    <property type="entry name" value="Orn/DAP/Arg_de-COase"/>
</dbReference>
<evidence type="ECO:0000256" key="3">
    <source>
        <dbReference type="ARBA" id="ARBA00022898"/>
    </source>
</evidence>
<dbReference type="GO" id="GO:0033387">
    <property type="term" value="P:putrescine biosynthetic process from arginine, via ornithine"/>
    <property type="evidence" value="ECO:0007669"/>
    <property type="project" value="TreeGrafter"/>
</dbReference>
<evidence type="ECO:0000256" key="1">
    <source>
        <dbReference type="ARBA" id="ARBA00001933"/>
    </source>
</evidence>
<dbReference type="AlphaFoldDB" id="A0A182HHA7"/>
<dbReference type="EMBL" id="APCN01002399">
    <property type="status" value="NOT_ANNOTATED_CDS"/>
    <property type="molecule type" value="Genomic_DNA"/>
</dbReference>
<keyword evidence="16" id="KW-1185">Reference proteome</keyword>
<evidence type="ECO:0000256" key="9">
    <source>
        <dbReference type="ARBA" id="ARBA00046672"/>
    </source>
</evidence>
<dbReference type="Gene3D" id="3.20.20.10">
    <property type="entry name" value="Alanine racemase"/>
    <property type="match status" value="4"/>
</dbReference>
<evidence type="ECO:0000256" key="5">
    <source>
        <dbReference type="ARBA" id="ARBA00023239"/>
    </source>
</evidence>
<dbReference type="EMBL" id="APCN01002398">
    <property type="status" value="NOT_ANNOTATED_CDS"/>
    <property type="molecule type" value="Genomic_DNA"/>
</dbReference>
<feature type="domain" description="Orn/DAP/Arg decarboxylase 2 C-terminal" evidence="13">
    <location>
        <begin position="588"/>
        <end position="688"/>
    </location>
</feature>
<dbReference type="GO" id="GO:0005737">
    <property type="term" value="C:cytoplasm"/>
    <property type="evidence" value="ECO:0007669"/>
    <property type="project" value="TreeGrafter"/>
</dbReference>
<dbReference type="GO" id="GO:0004586">
    <property type="term" value="F:ornithine decarboxylase activity"/>
    <property type="evidence" value="ECO:0007669"/>
    <property type="project" value="UniProtKB-EC"/>
</dbReference>
<evidence type="ECO:0000256" key="12">
    <source>
        <dbReference type="RuleBase" id="RU003737"/>
    </source>
</evidence>
<dbReference type="InterPro" id="IPR002433">
    <property type="entry name" value="Orn_de-COase"/>
</dbReference>
<dbReference type="PROSITE" id="PS00879">
    <property type="entry name" value="ODR_DC_2_2"/>
    <property type="match status" value="1"/>
</dbReference>
<organism evidence="15 16">
    <name type="scientific">Anopheles arabiensis</name>
    <name type="common">Mosquito</name>
    <dbReference type="NCBI Taxonomy" id="7173"/>
    <lineage>
        <taxon>Eukaryota</taxon>
        <taxon>Metazoa</taxon>
        <taxon>Ecdysozoa</taxon>
        <taxon>Arthropoda</taxon>
        <taxon>Hexapoda</taxon>
        <taxon>Insecta</taxon>
        <taxon>Pterygota</taxon>
        <taxon>Neoptera</taxon>
        <taxon>Endopterygota</taxon>
        <taxon>Diptera</taxon>
        <taxon>Nematocera</taxon>
        <taxon>Culicoidea</taxon>
        <taxon>Culicidae</taxon>
        <taxon>Anophelinae</taxon>
        <taxon>Anopheles</taxon>
    </lineage>
</organism>